<dbReference type="Proteomes" id="UP000051950">
    <property type="component" value="Unassembled WGS sequence"/>
</dbReference>
<keyword evidence="4" id="KW-1185">Reference proteome</keyword>
<dbReference type="OrthoDB" id="6382410at2"/>
<dbReference type="Pfam" id="PF04945">
    <property type="entry name" value="YHS"/>
    <property type="match status" value="1"/>
</dbReference>
<dbReference type="InterPro" id="IPR012348">
    <property type="entry name" value="RNR-like"/>
</dbReference>
<name>A0A0T5VN30_9SPHI</name>
<proteinExistence type="predicted"/>
<evidence type="ECO:0000256" key="1">
    <source>
        <dbReference type="SAM" id="SignalP"/>
    </source>
</evidence>
<feature type="signal peptide" evidence="1">
    <location>
        <begin position="1"/>
        <end position="22"/>
    </location>
</feature>
<feature type="domain" description="TRASH" evidence="2">
    <location>
        <begin position="43"/>
        <end position="80"/>
    </location>
</feature>
<protein>
    <recommendedName>
        <fullName evidence="2">TRASH domain-containing protein</fullName>
    </recommendedName>
</protein>
<dbReference type="AlphaFoldDB" id="A0A0T5VN30"/>
<dbReference type="EMBL" id="LMZQ01000010">
    <property type="protein sequence ID" value="KRT15270.1"/>
    <property type="molecule type" value="Genomic_DNA"/>
</dbReference>
<dbReference type="SUPFAM" id="SSF47240">
    <property type="entry name" value="Ferritin-like"/>
    <property type="match status" value="1"/>
</dbReference>
<feature type="chain" id="PRO_5006665461" description="TRASH domain-containing protein" evidence="1">
    <location>
        <begin position="23"/>
        <end position="86"/>
    </location>
</feature>
<dbReference type="STRING" id="687842.ASU31_14645"/>
<dbReference type="GO" id="GO:0016491">
    <property type="term" value="F:oxidoreductase activity"/>
    <property type="evidence" value="ECO:0007669"/>
    <property type="project" value="InterPro"/>
</dbReference>
<dbReference type="InterPro" id="IPR007029">
    <property type="entry name" value="YHS_dom"/>
</dbReference>
<evidence type="ECO:0000259" key="2">
    <source>
        <dbReference type="SMART" id="SM00746"/>
    </source>
</evidence>
<evidence type="ECO:0000313" key="3">
    <source>
        <dbReference type="EMBL" id="KRT15270.1"/>
    </source>
</evidence>
<keyword evidence="1" id="KW-0732">Signal</keyword>
<comment type="caution">
    <text evidence="3">The sequence shown here is derived from an EMBL/GenBank/DDBJ whole genome shotgun (WGS) entry which is preliminary data.</text>
</comment>
<reference evidence="3 4" key="1">
    <citation type="submission" date="2015-11" db="EMBL/GenBank/DDBJ databases">
        <title>Sequence of Pedobacter ginsenosidimutans.</title>
        <authorList>
            <person name="Carson E."/>
            <person name="Keyser V."/>
            <person name="Newman J."/>
            <person name="Miller J."/>
        </authorList>
    </citation>
    <scope>NUCLEOTIDE SEQUENCE [LARGE SCALE GENOMIC DNA]</scope>
    <source>
        <strain evidence="3 4">KACC 14530</strain>
    </source>
</reference>
<dbReference type="InterPro" id="IPR009078">
    <property type="entry name" value="Ferritin-like_SF"/>
</dbReference>
<dbReference type="InterPro" id="IPR011017">
    <property type="entry name" value="TRASH_dom"/>
</dbReference>
<accession>A0A0T5VN30</accession>
<gene>
    <name evidence="3" type="ORF">ASU31_14645</name>
</gene>
<dbReference type="RefSeq" id="WP_057933040.1">
    <property type="nucleotide sequence ID" value="NZ_LMZQ01000010.1"/>
</dbReference>
<sequence length="86" mass="9508">MKKLNFAIILIGLTTLSLKSNATPIINVSQISPIDSAKKATVDPVCKMKVKAETAKITVYNKVTYNFCSESCKQKFAAEPTKYIHK</sequence>
<dbReference type="SMART" id="SM00746">
    <property type="entry name" value="TRASH"/>
    <property type="match status" value="1"/>
</dbReference>
<dbReference type="Gene3D" id="1.10.620.20">
    <property type="entry name" value="Ribonucleotide Reductase, subunit A"/>
    <property type="match status" value="1"/>
</dbReference>
<organism evidence="3 4">
    <name type="scientific">Pedobacter ginsenosidimutans</name>
    <dbReference type="NCBI Taxonomy" id="687842"/>
    <lineage>
        <taxon>Bacteria</taxon>
        <taxon>Pseudomonadati</taxon>
        <taxon>Bacteroidota</taxon>
        <taxon>Sphingobacteriia</taxon>
        <taxon>Sphingobacteriales</taxon>
        <taxon>Sphingobacteriaceae</taxon>
        <taxon>Pedobacter</taxon>
    </lineage>
</organism>
<evidence type="ECO:0000313" key="4">
    <source>
        <dbReference type="Proteomes" id="UP000051950"/>
    </source>
</evidence>